<keyword evidence="1" id="KW-1277">Toxin-antitoxin system</keyword>
<accession>A0A2S6HIF0</accession>
<dbReference type="AlphaFoldDB" id="A0A2S6HIF0"/>
<gene>
    <name evidence="2" type="ORF">B0F87_102365</name>
</gene>
<dbReference type="InterPro" id="IPR035093">
    <property type="entry name" value="RelE/ParE_toxin_dom_sf"/>
</dbReference>
<dbReference type="RefSeq" id="WP_181050044.1">
    <property type="nucleotide sequence ID" value="NZ_PTIZ01000002.1"/>
</dbReference>
<proteinExistence type="predicted"/>
<evidence type="ECO:0000313" key="3">
    <source>
        <dbReference type="Proteomes" id="UP000240010"/>
    </source>
</evidence>
<dbReference type="InterPro" id="IPR007712">
    <property type="entry name" value="RelE/ParE_toxin"/>
</dbReference>
<dbReference type="EMBL" id="PTIZ01000002">
    <property type="protein sequence ID" value="PPK77254.1"/>
    <property type="molecule type" value="Genomic_DNA"/>
</dbReference>
<evidence type="ECO:0000256" key="1">
    <source>
        <dbReference type="ARBA" id="ARBA00022649"/>
    </source>
</evidence>
<reference evidence="2 3" key="1">
    <citation type="submission" date="2018-02" db="EMBL/GenBank/DDBJ databases">
        <title>Subsurface microbial communities from deep shales in Ohio and West Virginia, USA.</title>
        <authorList>
            <person name="Wrighton K."/>
        </authorList>
    </citation>
    <scope>NUCLEOTIDE SEQUENCE [LARGE SCALE GENOMIC DNA]</scope>
    <source>
        <strain evidence="2 3">OWC-DMM</strain>
    </source>
</reference>
<comment type="caution">
    <text evidence="2">The sequence shown here is derived from an EMBL/GenBank/DDBJ whole genome shotgun (WGS) entry which is preliminary data.</text>
</comment>
<dbReference type="Pfam" id="PF05016">
    <property type="entry name" value="ParE_toxin"/>
    <property type="match status" value="1"/>
</dbReference>
<evidence type="ECO:0000313" key="2">
    <source>
        <dbReference type="EMBL" id="PPK77254.1"/>
    </source>
</evidence>
<dbReference type="Gene3D" id="3.30.2310.20">
    <property type="entry name" value="RelE-like"/>
    <property type="match status" value="1"/>
</dbReference>
<dbReference type="Proteomes" id="UP000240010">
    <property type="component" value="Unassembled WGS sequence"/>
</dbReference>
<protein>
    <submittedName>
        <fullName evidence="2">ParE-like toxin of type II ParDE toxin-antitoxin system</fullName>
    </submittedName>
</protein>
<organism evidence="2 3">
    <name type="scientific">Methylobacter tundripaludum</name>
    <dbReference type="NCBI Taxonomy" id="173365"/>
    <lineage>
        <taxon>Bacteria</taxon>
        <taxon>Pseudomonadati</taxon>
        <taxon>Pseudomonadota</taxon>
        <taxon>Gammaproteobacteria</taxon>
        <taxon>Methylococcales</taxon>
        <taxon>Methylococcaceae</taxon>
        <taxon>Methylobacter</taxon>
    </lineage>
</organism>
<name>A0A2S6HIF0_9GAMM</name>
<sequence length="97" mass="11539">MSYYFHPGAEAEHFEAIAFFESRQPGLGVAYLAELEELMANVVHAPHRYRIERKPNIRRIFLKRFPFNVIFRDVEGVVQILAIAHKRRRPDYWLGRL</sequence>